<evidence type="ECO:0000259" key="2">
    <source>
        <dbReference type="PROSITE" id="PS50222"/>
    </source>
</evidence>
<dbReference type="SMART" id="SM00054">
    <property type="entry name" value="EFh"/>
    <property type="match status" value="4"/>
</dbReference>
<dbReference type="GO" id="GO:0005509">
    <property type="term" value="F:calcium ion binding"/>
    <property type="evidence" value="ECO:0007669"/>
    <property type="project" value="InterPro"/>
</dbReference>
<dbReference type="Pfam" id="PF13202">
    <property type="entry name" value="EF-hand_5"/>
    <property type="match status" value="2"/>
</dbReference>
<dbReference type="CDD" id="cd00051">
    <property type="entry name" value="EFh"/>
    <property type="match status" value="1"/>
</dbReference>
<keyword evidence="4" id="KW-1185">Reference proteome</keyword>
<dbReference type="InterPro" id="IPR002048">
    <property type="entry name" value="EF_hand_dom"/>
</dbReference>
<dbReference type="EMBL" id="JAEHOE010000117">
    <property type="protein sequence ID" value="KAG2486099.1"/>
    <property type="molecule type" value="Genomic_DNA"/>
</dbReference>
<keyword evidence="1" id="KW-0106">Calcium</keyword>
<protein>
    <recommendedName>
        <fullName evidence="2">EF-hand domain-containing protein</fullName>
    </recommendedName>
</protein>
<gene>
    <name evidence="3" type="ORF">HYH03_015194</name>
</gene>
<organism evidence="3 4">
    <name type="scientific">Edaphochlamys debaryana</name>
    <dbReference type="NCBI Taxonomy" id="47281"/>
    <lineage>
        <taxon>Eukaryota</taxon>
        <taxon>Viridiplantae</taxon>
        <taxon>Chlorophyta</taxon>
        <taxon>core chlorophytes</taxon>
        <taxon>Chlorophyceae</taxon>
        <taxon>CS clade</taxon>
        <taxon>Chlamydomonadales</taxon>
        <taxon>Chlamydomonadales incertae sedis</taxon>
        <taxon>Edaphochlamys</taxon>
    </lineage>
</organism>
<evidence type="ECO:0000313" key="4">
    <source>
        <dbReference type="Proteomes" id="UP000612055"/>
    </source>
</evidence>
<dbReference type="PROSITE" id="PS00018">
    <property type="entry name" value="EF_HAND_1"/>
    <property type="match status" value="4"/>
</dbReference>
<evidence type="ECO:0000256" key="1">
    <source>
        <dbReference type="ARBA" id="ARBA00022837"/>
    </source>
</evidence>
<dbReference type="PANTHER" id="PTHR23064">
    <property type="entry name" value="TROPONIN"/>
    <property type="match status" value="1"/>
</dbReference>
<proteinExistence type="predicted"/>
<dbReference type="Gene3D" id="1.10.238.10">
    <property type="entry name" value="EF-hand"/>
    <property type="match status" value="2"/>
</dbReference>
<sequence length="343" mass="38390">MGTLNRALKCLFEHALGRDKLPDFDDPEAWRKVSEKVFHVVAQSNGCTASEGVSWRDLYTYLSREVPGGSSTKAVDALFETLDRSSNGTVSLDEFTMVVMQRLSSLREEKELEMRLADHVPRVHVVPGSNRLNHLAKTEAFKVQVVTRSWTRNLGAVWAELDADHDGKVSIADLRRYFSRTQPGILPFLSSMFRAIEGKGPGNGKGTISFQQLLKALYPEASPADLRTLVAMSTDKRARLSAAVAEAAANDKLLAEIQGIFVVFDDDRSGELDEEEFVSAMELTGHTAAEAKGMFLQVDTDHSGSVSWEEFRDWYTTNYARYMEETQRRMLDETEDAPFGYDT</sequence>
<accession>A0A836BSR2</accession>
<feature type="domain" description="EF-hand" evidence="2">
    <location>
        <begin position="70"/>
        <end position="105"/>
    </location>
</feature>
<reference evidence="3" key="1">
    <citation type="journal article" date="2020" name="bioRxiv">
        <title>Comparative genomics of Chlamydomonas.</title>
        <authorList>
            <person name="Craig R.J."/>
            <person name="Hasan A.R."/>
            <person name="Ness R.W."/>
            <person name="Keightley P.D."/>
        </authorList>
    </citation>
    <scope>NUCLEOTIDE SEQUENCE</scope>
    <source>
        <strain evidence="3">CCAP 11/70</strain>
    </source>
</reference>
<dbReference type="AlphaFoldDB" id="A0A836BSR2"/>
<dbReference type="Proteomes" id="UP000612055">
    <property type="component" value="Unassembled WGS sequence"/>
</dbReference>
<dbReference type="InterPro" id="IPR052591">
    <property type="entry name" value="CML21-like"/>
</dbReference>
<evidence type="ECO:0000313" key="3">
    <source>
        <dbReference type="EMBL" id="KAG2486099.1"/>
    </source>
</evidence>
<name>A0A836BSR2_9CHLO</name>
<dbReference type="OrthoDB" id="531745at2759"/>
<feature type="domain" description="EF-hand" evidence="2">
    <location>
        <begin position="149"/>
        <end position="184"/>
    </location>
</feature>
<comment type="caution">
    <text evidence="3">The sequence shown here is derived from an EMBL/GenBank/DDBJ whole genome shotgun (WGS) entry which is preliminary data.</text>
</comment>
<dbReference type="PROSITE" id="PS50222">
    <property type="entry name" value="EF_HAND_2"/>
    <property type="match status" value="4"/>
</dbReference>
<dbReference type="InterPro" id="IPR018247">
    <property type="entry name" value="EF_Hand_1_Ca_BS"/>
</dbReference>
<feature type="domain" description="EF-hand" evidence="2">
    <location>
        <begin position="289"/>
        <end position="321"/>
    </location>
</feature>
<dbReference type="Pfam" id="PF13499">
    <property type="entry name" value="EF-hand_7"/>
    <property type="match status" value="1"/>
</dbReference>
<dbReference type="InterPro" id="IPR011992">
    <property type="entry name" value="EF-hand-dom_pair"/>
</dbReference>
<dbReference type="SUPFAM" id="SSF47473">
    <property type="entry name" value="EF-hand"/>
    <property type="match status" value="2"/>
</dbReference>
<feature type="domain" description="EF-hand" evidence="2">
    <location>
        <begin position="252"/>
        <end position="287"/>
    </location>
</feature>